<dbReference type="PANTHER" id="PTHR43133:SF8">
    <property type="entry name" value="RNA POLYMERASE SIGMA FACTOR HI_1459-RELATED"/>
    <property type="match status" value="1"/>
</dbReference>
<dbReference type="EMBL" id="JBHLTC010000005">
    <property type="protein sequence ID" value="MFC0623400.1"/>
    <property type="molecule type" value="Genomic_DNA"/>
</dbReference>
<evidence type="ECO:0000256" key="5">
    <source>
        <dbReference type="ARBA" id="ARBA00023163"/>
    </source>
</evidence>
<dbReference type="Pfam" id="PF08281">
    <property type="entry name" value="Sigma70_r4_2"/>
    <property type="match status" value="1"/>
</dbReference>
<comment type="similarity">
    <text evidence="1">Belongs to the sigma-70 factor family. ECF subfamily.</text>
</comment>
<reference evidence="7 8" key="1">
    <citation type="submission" date="2024-09" db="EMBL/GenBank/DDBJ databases">
        <authorList>
            <person name="Sun Q."/>
            <person name="Mori K."/>
        </authorList>
    </citation>
    <scope>NUCLEOTIDE SEQUENCE [LARGE SCALE GENOMIC DNA]</scope>
    <source>
        <strain evidence="7 8">CGMCC 1.15906</strain>
    </source>
</reference>
<organism evidence="7 8">
    <name type="scientific">Kribbella deserti</name>
    <dbReference type="NCBI Taxonomy" id="1926257"/>
    <lineage>
        <taxon>Bacteria</taxon>
        <taxon>Bacillati</taxon>
        <taxon>Actinomycetota</taxon>
        <taxon>Actinomycetes</taxon>
        <taxon>Propionibacteriales</taxon>
        <taxon>Kribbellaceae</taxon>
        <taxon>Kribbella</taxon>
    </lineage>
</organism>
<keyword evidence="3" id="KW-0731">Sigma factor</keyword>
<keyword evidence="2" id="KW-0805">Transcription regulation</keyword>
<dbReference type="InterPro" id="IPR013325">
    <property type="entry name" value="RNA_pol_sigma_r2"/>
</dbReference>
<keyword evidence="8" id="KW-1185">Reference proteome</keyword>
<dbReference type="PANTHER" id="PTHR43133">
    <property type="entry name" value="RNA POLYMERASE ECF-TYPE SIGMA FACTO"/>
    <property type="match status" value="1"/>
</dbReference>
<feature type="domain" description="RNA polymerase sigma factor 70 region 4 type 2" evidence="6">
    <location>
        <begin position="100"/>
        <end position="149"/>
    </location>
</feature>
<dbReference type="SUPFAM" id="SSF88946">
    <property type="entry name" value="Sigma2 domain of RNA polymerase sigma factors"/>
    <property type="match status" value="1"/>
</dbReference>
<dbReference type="Gene3D" id="1.10.1740.10">
    <property type="match status" value="1"/>
</dbReference>
<name>A0ABV6QFI6_9ACTN</name>
<keyword evidence="5" id="KW-0804">Transcription</keyword>
<dbReference type="Proteomes" id="UP001589890">
    <property type="component" value="Unassembled WGS sequence"/>
</dbReference>
<evidence type="ECO:0000256" key="4">
    <source>
        <dbReference type="ARBA" id="ARBA00023125"/>
    </source>
</evidence>
<evidence type="ECO:0000256" key="3">
    <source>
        <dbReference type="ARBA" id="ARBA00023082"/>
    </source>
</evidence>
<dbReference type="InterPro" id="IPR039425">
    <property type="entry name" value="RNA_pol_sigma-70-like"/>
</dbReference>
<sequence length="162" mass="18206">MTGFEDWYRCEFPGLLLFARRIGASSQESFDLAQEAVAKAYPRWAAIDEPRAYLRVAIRNGYFAQQREARRQLLGGLDVWEVPVDGGMRQVEFQDQEVVIMAAIRRLPAQQREVMAWTVDGFKPAEIASLLGRSAGTVRVNLYHARTALKRSLACLGGDDDA</sequence>
<proteinExistence type="inferred from homology"/>
<keyword evidence="4" id="KW-0238">DNA-binding</keyword>
<dbReference type="InterPro" id="IPR013249">
    <property type="entry name" value="RNA_pol_sigma70_r4_t2"/>
</dbReference>
<dbReference type="NCBIfam" id="TIGR02937">
    <property type="entry name" value="sigma70-ECF"/>
    <property type="match status" value="1"/>
</dbReference>
<dbReference type="Gene3D" id="1.10.10.10">
    <property type="entry name" value="Winged helix-like DNA-binding domain superfamily/Winged helix DNA-binding domain"/>
    <property type="match status" value="1"/>
</dbReference>
<comment type="caution">
    <text evidence="7">The sequence shown here is derived from an EMBL/GenBank/DDBJ whole genome shotgun (WGS) entry which is preliminary data.</text>
</comment>
<dbReference type="SUPFAM" id="SSF88659">
    <property type="entry name" value="Sigma3 and sigma4 domains of RNA polymerase sigma factors"/>
    <property type="match status" value="1"/>
</dbReference>
<evidence type="ECO:0000313" key="7">
    <source>
        <dbReference type="EMBL" id="MFC0623400.1"/>
    </source>
</evidence>
<dbReference type="RefSeq" id="WP_380044100.1">
    <property type="nucleotide sequence ID" value="NZ_JBHLTC010000005.1"/>
</dbReference>
<gene>
    <name evidence="7" type="ORF">ACFFGN_04960</name>
</gene>
<dbReference type="InterPro" id="IPR014284">
    <property type="entry name" value="RNA_pol_sigma-70_dom"/>
</dbReference>
<dbReference type="InterPro" id="IPR013324">
    <property type="entry name" value="RNA_pol_sigma_r3/r4-like"/>
</dbReference>
<evidence type="ECO:0000313" key="8">
    <source>
        <dbReference type="Proteomes" id="UP001589890"/>
    </source>
</evidence>
<dbReference type="InterPro" id="IPR036388">
    <property type="entry name" value="WH-like_DNA-bd_sf"/>
</dbReference>
<evidence type="ECO:0000256" key="2">
    <source>
        <dbReference type="ARBA" id="ARBA00023015"/>
    </source>
</evidence>
<accession>A0ABV6QFI6</accession>
<evidence type="ECO:0000259" key="6">
    <source>
        <dbReference type="Pfam" id="PF08281"/>
    </source>
</evidence>
<evidence type="ECO:0000256" key="1">
    <source>
        <dbReference type="ARBA" id="ARBA00010641"/>
    </source>
</evidence>
<protein>
    <submittedName>
        <fullName evidence="7">RNA polymerase sigma factor</fullName>
    </submittedName>
</protein>